<name>A0A9Q0NG08_9DIPT</name>
<dbReference type="AlphaFoldDB" id="A0A9Q0NG08"/>
<keyword evidence="2" id="KW-1185">Reference proteome</keyword>
<gene>
    <name evidence="1" type="ORF">Bhyg_04751</name>
</gene>
<protein>
    <submittedName>
        <fullName evidence="1">Uncharacterized protein</fullName>
    </submittedName>
</protein>
<proteinExistence type="predicted"/>
<evidence type="ECO:0000313" key="1">
    <source>
        <dbReference type="EMBL" id="KAJ6649515.1"/>
    </source>
</evidence>
<accession>A0A9Q0NG08</accession>
<sequence length="56" mass="6652">LINTRLHGVQCTRSSKHCKCYIYFMDYWTICTEPFPNSLLHNVKAIFTTREREALT</sequence>
<comment type="caution">
    <text evidence="1">The sequence shown here is derived from an EMBL/GenBank/DDBJ whole genome shotgun (WGS) entry which is preliminary data.</text>
</comment>
<evidence type="ECO:0000313" key="2">
    <source>
        <dbReference type="Proteomes" id="UP001151699"/>
    </source>
</evidence>
<reference evidence="1" key="1">
    <citation type="submission" date="2022-07" db="EMBL/GenBank/DDBJ databases">
        <authorList>
            <person name="Trinca V."/>
            <person name="Uliana J.V.C."/>
            <person name="Torres T.T."/>
            <person name="Ward R.J."/>
            <person name="Monesi N."/>
        </authorList>
    </citation>
    <scope>NUCLEOTIDE SEQUENCE</scope>
    <source>
        <strain evidence="1">HSMRA1968</strain>
        <tissue evidence="1">Whole embryos</tissue>
    </source>
</reference>
<organism evidence="1 2">
    <name type="scientific">Pseudolycoriella hygida</name>
    <dbReference type="NCBI Taxonomy" id="35572"/>
    <lineage>
        <taxon>Eukaryota</taxon>
        <taxon>Metazoa</taxon>
        <taxon>Ecdysozoa</taxon>
        <taxon>Arthropoda</taxon>
        <taxon>Hexapoda</taxon>
        <taxon>Insecta</taxon>
        <taxon>Pterygota</taxon>
        <taxon>Neoptera</taxon>
        <taxon>Endopterygota</taxon>
        <taxon>Diptera</taxon>
        <taxon>Nematocera</taxon>
        <taxon>Sciaroidea</taxon>
        <taxon>Sciaridae</taxon>
        <taxon>Pseudolycoriella</taxon>
    </lineage>
</organism>
<dbReference type="EMBL" id="WJQU01000001">
    <property type="protein sequence ID" value="KAJ6649515.1"/>
    <property type="molecule type" value="Genomic_DNA"/>
</dbReference>
<dbReference type="Proteomes" id="UP001151699">
    <property type="component" value="Chromosome A"/>
</dbReference>
<feature type="non-terminal residue" evidence="1">
    <location>
        <position position="56"/>
    </location>
</feature>